<dbReference type="HOGENOM" id="CLU_386323_0_0_1"/>
<keyword evidence="1" id="KW-0677">Repeat</keyword>
<dbReference type="Proteomes" id="UP000029964">
    <property type="component" value="Unassembled WGS sequence"/>
</dbReference>
<evidence type="ECO:0000256" key="1">
    <source>
        <dbReference type="ARBA" id="ARBA00022737"/>
    </source>
</evidence>
<dbReference type="Gene3D" id="1.25.40.20">
    <property type="entry name" value="Ankyrin repeat-containing domain"/>
    <property type="match status" value="3"/>
</dbReference>
<reference evidence="6" key="1">
    <citation type="journal article" date="2014" name="Genome Announc.">
        <title>Genome sequence and annotation of Acremonium chrysogenum, producer of the beta-lactam antibiotic cephalosporin C.</title>
        <authorList>
            <person name="Terfehr D."/>
            <person name="Dahlmann T.A."/>
            <person name="Specht T."/>
            <person name="Zadra I."/>
            <person name="Kuernsteiner H."/>
            <person name="Kueck U."/>
        </authorList>
    </citation>
    <scope>NUCLEOTIDE SEQUENCE [LARGE SCALE GENOMIC DNA]</scope>
    <source>
        <strain evidence="6">ATCC 11550 / CBS 779.69 / DSM 880 / IAM 14645 / JCM 23072 / IMI 49137</strain>
    </source>
</reference>
<dbReference type="PROSITE" id="PS50297">
    <property type="entry name" value="ANK_REP_REGION"/>
    <property type="match status" value="3"/>
</dbReference>
<sequence length="715" mass="77924">MSINDLPVELVELIANKIESAAADIHTLNALSQACRGFHALLNHRLYRYDANHDFRSMEWAIAYEDTHHRMDTVRRVIEQVPDALNMDHVGRAVVFHRWDIVETLIRMPPLREELRESVFCDAYDTNVFIEAAIANREDTVRHLFALAGPKVLQADKQGKHPLLETLHWGSLDTARLLIDLGADVQAAAEEAHCIYPRPPNVAGPISALCLAAGQGSVELVKAILKGGAEADTDELTKALRFAVHGGHPHAVELLIGCGAEVPPGILCAAARRLNPDQSKADVVGVLLSHGASANENCPMLFHPCSPLASFASINDAVTLRMLLRAGANAKDRPAMWAAVTSGVVEMVQILVEHGADVQVTWNGRSPLWYAVARGHEAVVDYLIECGADVRATDHKGRSLLHRAVQTGSATLVGKILSTDNVNVDAVDNDGCRPLQLAVEKRSTTVIDVLVARGADVNGITSATRRFSAGIPLVFHALRSAVKVAEHLIVRHGAGVSTRYEEGNTLLHLAGSMKHFLPHENPARLIKALVQKGADINALNNHQQTPLHVCVSEDKDKNTLALTNLLDAGADTSICGSDSEVPFVTALIGRKYWALSEFERHGHNLDKRGQSGLTPLMETSRRGLDGPSDWLLERGVEVNEVFDGKTALDMVPDGPLGQMGLRLLYHGADSHQLPPGVMEALRRLRGRIRREPSPTRGRHEPTMRYFTSSTQLQDG</sequence>
<evidence type="ECO:0000256" key="3">
    <source>
        <dbReference type="PROSITE-ProRule" id="PRU00023"/>
    </source>
</evidence>
<dbReference type="PANTHER" id="PTHR24189">
    <property type="entry name" value="MYOTROPHIN"/>
    <property type="match status" value="1"/>
</dbReference>
<feature type="repeat" description="ANK" evidence="3">
    <location>
        <begin position="396"/>
        <end position="429"/>
    </location>
</feature>
<feature type="region of interest" description="Disordered" evidence="4">
    <location>
        <begin position="690"/>
        <end position="715"/>
    </location>
</feature>
<feature type="compositionally biased region" description="Basic and acidic residues" evidence="4">
    <location>
        <begin position="690"/>
        <end position="702"/>
    </location>
</feature>
<keyword evidence="6" id="KW-1185">Reference proteome</keyword>
<dbReference type="OrthoDB" id="20872at2759"/>
<comment type="caution">
    <text evidence="5">The sequence shown here is derived from an EMBL/GenBank/DDBJ whole genome shotgun (WGS) entry which is preliminary data.</text>
</comment>
<evidence type="ECO:0000313" key="5">
    <source>
        <dbReference type="EMBL" id="KFH43891.1"/>
    </source>
</evidence>
<dbReference type="STRING" id="857340.A0A086T3F9"/>
<dbReference type="PANTHER" id="PTHR24189:SF72">
    <property type="entry name" value="ANKYRIN REPEAT-CONTAINING DOMAIN-CONTAINING PROTEIN"/>
    <property type="match status" value="1"/>
</dbReference>
<dbReference type="Pfam" id="PF12796">
    <property type="entry name" value="Ank_2"/>
    <property type="match status" value="1"/>
</dbReference>
<dbReference type="InterPro" id="IPR002110">
    <property type="entry name" value="Ankyrin_rpt"/>
</dbReference>
<dbReference type="Pfam" id="PF00023">
    <property type="entry name" value="Ank"/>
    <property type="match status" value="1"/>
</dbReference>
<dbReference type="EMBL" id="JPKY01000059">
    <property type="protein sequence ID" value="KFH43891.1"/>
    <property type="molecule type" value="Genomic_DNA"/>
</dbReference>
<protein>
    <submittedName>
        <fullName evidence="5">Putative ankyrin repeat protein-like protein</fullName>
    </submittedName>
</protein>
<evidence type="ECO:0000256" key="4">
    <source>
        <dbReference type="SAM" id="MobiDB-lite"/>
    </source>
</evidence>
<feature type="compositionally biased region" description="Polar residues" evidence="4">
    <location>
        <begin position="705"/>
        <end position="715"/>
    </location>
</feature>
<dbReference type="AlphaFoldDB" id="A0A086T3F9"/>
<feature type="repeat" description="ANK" evidence="3">
    <location>
        <begin position="430"/>
        <end position="462"/>
    </location>
</feature>
<organism evidence="5 6">
    <name type="scientific">Hapsidospora chrysogenum (strain ATCC 11550 / CBS 779.69 / DSM 880 / IAM 14645 / JCM 23072 / IMI 49137)</name>
    <name type="common">Acremonium chrysogenum</name>
    <dbReference type="NCBI Taxonomy" id="857340"/>
    <lineage>
        <taxon>Eukaryota</taxon>
        <taxon>Fungi</taxon>
        <taxon>Dikarya</taxon>
        <taxon>Ascomycota</taxon>
        <taxon>Pezizomycotina</taxon>
        <taxon>Sordariomycetes</taxon>
        <taxon>Hypocreomycetidae</taxon>
        <taxon>Hypocreales</taxon>
        <taxon>Bionectriaceae</taxon>
        <taxon>Hapsidospora</taxon>
    </lineage>
</organism>
<dbReference type="InterPro" id="IPR036770">
    <property type="entry name" value="Ankyrin_rpt-contain_sf"/>
</dbReference>
<name>A0A086T3F9_HAPC1</name>
<feature type="repeat" description="ANK" evidence="3">
    <location>
        <begin position="502"/>
        <end position="541"/>
    </location>
</feature>
<keyword evidence="2 3" id="KW-0040">ANK repeat</keyword>
<gene>
    <name evidence="5" type="ORF">ACRE_053330</name>
</gene>
<feature type="repeat" description="ANK" evidence="3">
    <location>
        <begin position="363"/>
        <end position="395"/>
    </location>
</feature>
<dbReference type="PROSITE" id="PS50088">
    <property type="entry name" value="ANK_REPEAT"/>
    <property type="match status" value="5"/>
</dbReference>
<feature type="repeat" description="ANK" evidence="3">
    <location>
        <begin position="158"/>
        <end position="190"/>
    </location>
</feature>
<proteinExistence type="predicted"/>
<dbReference type="InterPro" id="IPR050745">
    <property type="entry name" value="Multifunctional_regulatory"/>
</dbReference>
<dbReference type="SUPFAM" id="SSF48403">
    <property type="entry name" value="Ankyrin repeat"/>
    <property type="match status" value="3"/>
</dbReference>
<dbReference type="SMART" id="SM00248">
    <property type="entry name" value="ANK"/>
    <property type="match status" value="10"/>
</dbReference>
<evidence type="ECO:0000313" key="6">
    <source>
        <dbReference type="Proteomes" id="UP000029964"/>
    </source>
</evidence>
<accession>A0A086T3F9</accession>
<evidence type="ECO:0000256" key="2">
    <source>
        <dbReference type="ARBA" id="ARBA00023043"/>
    </source>
</evidence>